<evidence type="ECO:0000256" key="2">
    <source>
        <dbReference type="SAM" id="Phobius"/>
    </source>
</evidence>
<sequence>MSDSEFNVNEGVPPDDAVNDRTLSEEPNYDAVGQHTADLSDVSENEDEIHAASTHGGHLSTWFRRISPLVRNKRVRYFAILNFLLTLMNLVLFSVTLGFFAWFISMQVTVSRALNQNQPCLYVWSDWTECTGKCSTRSNDGKIIFPTRTRHVIADKVVHTRGNMYDKCPDNVEKMTETVPCNTPVCATNLSSYTVWSNCSYNDPLVGKRGGCYRIRLMPRENYYVHIDTAELTQQCDDKDCPAYIV</sequence>
<keyword evidence="3" id="KW-1185">Reference proteome</keyword>
<dbReference type="Gene3D" id="2.20.100.10">
    <property type="entry name" value="Thrombospondin type-1 (TSP1) repeat"/>
    <property type="match status" value="1"/>
</dbReference>
<organism evidence="3 4">
    <name type="scientific">Steinernema glaseri</name>
    <dbReference type="NCBI Taxonomy" id="37863"/>
    <lineage>
        <taxon>Eukaryota</taxon>
        <taxon>Metazoa</taxon>
        <taxon>Ecdysozoa</taxon>
        <taxon>Nematoda</taxon>
        <taxon>Chromadorea</taxon>
        <taxon>Rhabditida</taxon>
        <taxon>Tylenchina</taxon>
        <taxon>Panagrolaimomorpha</taxon>
        <taxon>Strongyloidoidea</taxon>
        <taxon>Steinernematidae</taxon>
        <taxon>Steinernema</taxon>
    </lineage>
</organism>
<keyword evidence="2" id="KW-0472">Membrane</keyword>
<name>A0A1I7ZG45_9BILA</name>
<feature type="transmembrane region" description="Helical" evidence="2">
    <location>
        <begin position="77"/>
        <end position="104"/>
    </location>
</feature>
<keyword evidence="2" id="KW-0812">Transmembrane</keyword>
<protein>
    <submittedName>
        <fullName evidence="4">Uncharacterized protein</fullName>
    </submittedName>
</protein>
<proteinExistence type="predicted"/>
<evidence type="ECO:0000256" key="1">
    <source>
        <dbReference type="SAM" id="MobiDB-lite"/>
    </source>
</evidence>
<evidence type="ECO:0000313" key="4">
    <source>
        <dbReference type="WBParaSite" id="L893_g26061.t1"/>
    </source>
</evidence>
<keyword evidence="2" id="KW-1133">Transmembrane helix</keyword>
<evidence type="ECO:0000313" key="3">
    <source>
        <dbReference type="Proteomes" id="UP000095287"/>
    </source>
</evidence>
<dbReference type="AlphaFoldDB" id="A0A1I7ZG45"/>
<dbReference type="InterPro" id="IPR036383">
    <property type="entry name" value="TSP1_rpt_sf"/>
</dbReference>
<dbReference type="Proteomes" id="UP000095287">
    <property type="component" value="Unplaced"/>
</dbReference>
<feature type="region of interest" description="Disordered" evidence="1">
    <location>
        <begin position="1"/>
        <end position="30"/>
    </location>
</feature>
<accession>A0A1I7ZG45</accession>
<dbReference type="WBParaSite" id="L893_g26061.t1">
    <property type="protein sequence ID" value="L893_g26061.t1"/>
    <property type="gene ID" value="L893_g26061"/>
</dbReference>
<reference evidence="4" key="1">
    <citation type="submission" date="2016-11" db="UniProtKB">
        <authorList>
            <consortium name="WormBaseParasite"/>
        </authorList>
    </citation>
    <scope>IDENTIFICATION</scope>
</reference>